<name>A0A3B1A5K2_9ZZZZ</name>
<proteinExistence type="predicted"/>
<feature type="transmembrane region" description="Helical" evidence="1">
    <location>
        <begin position="98"/>
        <end position="117"/>
    </location>
</feature>
<keyword evidence="1" id="KW-0812">Transmembrane</keyword>
<dbReference type="AlphaFoldDB" id="A0A3B1A5K2"/>
<evidence type="ECO:0000256" key="1">
    <source>
        <dbReference type="SAM" id="Phobius"/>
    </source>
</evidence>
<evidence type="ECO:0008006" key="3">
    <source>
        <dbReference type="Google" id="ProtNLM"/>
    </source>
</evidence>
<dbReference type="Pfam" id="PF19661">
    <property type="entry name" value="DUF6164"/>
    <property type="match status" value="1"/>
</dbReference>
<sequence length="119" mass="13893">MAKLLFKLRDVPLDEAQDIRELLAENDLDFYETHAGNWGIAMAAIWLKDESQYPQAQQLIDKYQLQRSQQFHEEYAELKSRGHIPTVLGNIFENPLRFAAYIFSIAVILYITVMPFLNM</sequence>
<accession>A0A3B1A5K2</accession>
<evidence type="ECO:0000313" key="2">
    <source>
        <dbReference type="EMBL" id="VAW95022.1"/>
    </source>
</evidence>
<reference evidence="2" key="1">
    <citation type="submission" date="2018-06" db="EMBL/GenBank/DDBJ databases">
        <authorList>
            <person name="Zhirakovskaya E."/>
        </authorList>
    </citation>
    <scope>NUCLEOTIDE SEQUENCE</scope>
</reference>
<keyword evidence="1" id="KW-1133">Transmembrane helix</keyword>
<protein>
    <recommendedName>
        <fullName evidence="3">DUF2007 domain-containing protein</fullName>
    </recommendedName>
</protein>
<gene>
    <name evidence="2" type="ORF">MNBD_GAMMA23-1903</name>
</gene>
<keyword evidence="1" id="KW-0472">Membrane</keyword>
<dbReference type="EMBL" id="UOFT01000041">
    <property type="protein sequence ID" value="VAW95022.1"/>
    <property type="molecule type" value="Genomic_DNA"/>
</dbReference>
<organism evidence="2">
    <name type="scientific">hydrothermal vent metagenome</name>
    <dbReference type="NCBI Taxonomy" id="652676"/>
    <lineage>
        <taxon>unclassified sequences</taxon>
        <taxon>metagenomes</taxon>
        <taxon>ecological metagenomes</taxon>
    </lineage>
</organism>
<dbReference type="InterPro" id="IPR046162">
    <property type="entry name" value="DUF6164"/>
</dbReference>